<evidence type="ECO:0000313" key="1">
    <source>
        <dbReference type="EMBL" id="JAP34422.1"/>
    </source>
</evidence>
<dbReference type="AlphaFoldDB" id="A0A0V0IR35"/>
<dbReference type="EMBL" id="GEDG01003993">
    <property type="protein sequence ID" value="JAP34422.1"/>
    <property type="molecule type" value="Transcribed_RNA"/>
</dbReference>
<reference evidence="1" key="1">
    <citation type="submission" date="2015-12" db="EMBL/GenBank/DDBJ databases">
        <title>Gene expression during late stages of embryo sac development: a critical building block for successful pollen-pistil interactions.</title>
        <authorList>
            <person name="Liu Y."/>
            <person name="Joly V."/>
            <person name="Sabar M."/>
            <person name="Matton D.P."/>
        </authorList>
    </citation>
    <scope>NUCLEOTIDE SEQUENCE</scope>
</reference>
<sequence>MASLKNFDPHSLNSIKMNVLSSFSDSSVGSLISQPPKSKASTIKKELKKPQSFASGTLSHKDIQRFWGVEHKNRYDSFKSRPIVPGQVINLRQPRDSQYPVSSFLKSQILSLLFSLCGLEFFEEVVRLFYAISVFLTIVVSWKPCHG</sequence>
<protein>
    <submittedName>
        <fullName evidence="1">Putative ovule protein</fullName>
    </submittedName>
</protein>
<accession>A0A0V0IR35</accession>
<organism evidence="1">
    <name type="scientific">Solanum chacoense</name>
    <name type="common">Chaco potato</name>
    <dbReference type="NCBI Taxonomy" id="4108"/>
    <lineage>
        <taxon>Eukaryota</taxon>
        <taxon>Viridiplantae</taxon>
        <taxon>Streptophyta</taxon>
        <taxon>Embryophyta</taxon>
        <taxon>Tracheophyta</taxon>
        <taxon>Spermatophyta</taxon>
        <taxon>Magnoliopsida</taxon>
        <taxon>eudicotyledons</taxon>
        <taxon>Gunneridae</taxon>
        <taxon>Pentapetalae</taxon>
        <taxon>asterids</taxon>
        <taxon>lamiids</taxon>
        <taxon>Solanales</taxon>
        <taxon>Solanaceae</taxon>
        <taxon>Solanoideae</taxon>
        <taxon>Solaneae</taxon>
        <taxon>Solanum</taxon>
    </lineage>
</organism>
<proteinExistence type="predicted"/>
<name>A0A0V0IR35_SOLCH</name>